<feature type="region of interest" description="Disordered" evidence="2">
    <location>
        <begin position="1045"/>
        <end position="1099"/>
    </location>
</feature>
<dbReference type="RefSeq" id="XP_033651083.1">
    <property type="nucleotide sequence ID" value="XM_033798987.1"/>
</dbReference>
<dbReference type="GO" id="GO:0032007">
    <property type="term" value="P:negative regulation of TOR signaling"/>
    <property type="evidence" value="ECO:0007669"/>
    <property type="project" value="TreeGrafter"/>
</dbReference>
<organism evidence="3 4">
    <name type="scientific">Westerdykella ornata</name>
    <dbReference type="NCBI Taxonomy" id="318751"/>
    <lineage>
        <taxon>Eukaryota</taxon>
        <taxon>Fungi</taxon>
        <taxon>Dikarya</taxon>
        <taxon>Ascomycota</taxon>
        <taxon>Pezizomycotina</taxon>
        <taxon>Dothideomycetes</taxon>
        <taxon>Pleosporomycetidae</taxon>
        <taxon>Pleosporales</taxon>
        <taxon>Sporormiaceae</taxon>
        <taxon>Westerdykella</taxon>
    </lineage>
</organism>
<feature type="compositionally biased region" description="Polar residues" evidence="2">
    <location>
        <begin position="914"/>
        <end position="931"/>
    </location>
</feature>
<evidence type="ECO:0000256" key="2">
    <source>
        <dbReference type="SAM" id="MobiDB-lite"/>
    </source>
</evidence>
<reference evidence="3" key="1">
    <citation type="journal article" date="2020" name="Stud. Mycol.">
        <title>101 Dothideomycetes genomes: a test case for predicting lifestyles and emergence of pathogens.</title>
        <authorList>
            <person name="Haridas S."/>
            <person name="Albert R."/>
            <person name="Binder M."/>
            <person name="Bloem J."/>
            <person name="Labutti K."/>
            <person name="Salamov A."/>
            <person name="Andreopoulos B."/>
            <person name="Baker S."/>
            <person name="Barry K."/>
            <person name="Bills G."/>
            <person name="Bluhm B."/>
            <person name="Cannon C."/>
            <person name="Castanera R."/>
            <person name="Culley D."/>
            <person name="Daum C."/>
            <person name="Ezra D."/>
            <person name="Gonzalez J."/>
            <person name="Henrissat B."/>
            <person name="Kuo A."/>
            <person name="Liang C."/>
            <person name="Lipzen A."/>
            <person name="Lutzoni F."/>
            <person name="Magnuson J."/>
            <person name="Mondo S."/>
            <person name="Nolan M."/>
            <person name="Ohm R."/>
            <person name="Pangilinan J."/>
            <person name="Park H.-J."/>
            <person name="Ramirez L."/>
            <person name="Alfaro M."/>
            <person name="Sun H."/>
            <person name="Tritt A."/>
            <person name="Yoshinaga Y."/>
            <person name="Zwiers L.-H."/>
            <person name="Turgeon B."/>
            <person name="Goodwin S."/>
            <person name="Spatafora J."/>
            <person name="Crous P."/>
            <person name="Grigoriev I."/>
        </authorList>
    </citation>
    <scope>NUCLEOTIDE SEQUENCE</scope>
    <source>
        <strain evidence="3">CBS 379.55</strain>
    </source>
</reference>
<proteinExistence type="predicted"/>
<feature type="compositionally biased region" description="Polar residues" evidence="2">
    <location>
        <begin position="293"/>
        <end position="311"/>
    </location>
</feature>
<dbReference type="PANTHER" id="PTHR15154:SF2">
    <property type="entry name" value="HAMARTIN"/>
    <property type="match status" value="1"/>
</dbReference>
<protein>
    <recommendedName>
        <fullName evidence="5">Hamartin</fullName>
    </recommendedName>
</protein>
<dbReference type="InterPro" id="IPR007483">
    <property type="entry name" value="Hamartin"/>
</dbReference>
<dbReference type="Proteomes" id="UP000800097">
    <property type="component" value="Unassembled WGS sequence"/>
</dbReference>
<feature type="compositionally biased region" description="Polar residues" evidence="2">
    <location>
        <begin position="996"/>
        <end position="1014"/>
    </location>
</feature>
<keyword evidence="4" id="KW-1185">Reference proteome</keyword>
<feature type="region of interest" description="Disordered" evidence="2">
    <location>
        <begin position="981"/>
        <end position="1028"/>
    </location>
</feature>
<sequence>MAATGSMHETVRALNTAFAAPTVPCPLPDELLQTIDAFLERYRNIEEHDSQRFHKDFVSIYKRHVATSPDKHCAFLTALRRVWPALAGDSRFLDWYDMMIRPVICELGHKRSDIEEARGFLLDILVFDADEDKSGERAKLSRKCSDKLLSEWLARTRIPNVQANTADNEFATHEVENVLVAFGRRKPKEYILALDSLLVRKETRIQALNLLSGFVRLQPPHLYLVLETPLIEHLEKCLLFDTSSTAIDLALLNLIMLLPHIAPSLTSDFHLAKLFLIYSRVLCWDKITATSNPRSLDQQSEGLQDQGSQEEMNADQDWEQLPQSTAYPDGAPPTILHYFTFLYGLFPLNFMSFLRKSRKYLKSQNFPGAQDLDLDQDLIQSRSEPYRRVHVLHPNLFTTTIEDELAENRWAKADPADIVTECMDLCMAVSTSLCDPGPPPTSQLPPLPVPPVPETENPTTPKEDTGDDNNDGAVSWRNTQSTMFSPSATGAPGDGPPPPTSPKSPGSASELVKPLDVMDSPILPPAKVENKPGLFGDSLMNNPLQLNAPAHRIGDFAQTVSTATADQMESYFREQSMAALQREVMLLRNDLNFERYLKQQHLAHIGQLQRKHIKEATDAAETQNLINANRTLKARLAKANELYAQLKKETLTSRSQSKKWEVELSSKVKALREDQKVWQSSEDELRYELKKTQQDCEHLKRMVEKAEAEQLRAEQRSRALEFELQDYGNLRRELEAMQERTISFQDQGQEMDELIHERDQLRLDLEAANMRLNSRDRERERAIRTYGNRIAELEKQLANARKEPVQSGQLPSSVQQMIDSALAASNAKLQSLKKIHRKLQDDFIELQMKHQELEAQLEADQGRKWPQEERHSYTVGSPETESSLSRAFSFRKRSESRNSRQLAPLITEEEYQDYDSNYSQLNSPVSVQSPPHNEESSRSSNQTQARPVRLEKLHSKPSKRVAPATIGFGQDFSAAFGAAPSTHYHASTPGDGVASSGRSSKSVDTNSSKGDQGNNGSGKAPKSESSRVYGRGEFASSNMTSPFLVYPFMDPALTPGVGGAQAAAKKKEKEEREQRKKEEKEQKKDKAKSGGFRGVRGFM</sequence>
<keyword evidence="1" id="KW-0175">Coiled coil</keyword>
<feature type="compositionally biased region" description="Polar residues" evidence="2">
    <location>
        <begin position="874"/>
        <end position="886"/>
    </location>
</feature>
<dbReference type="AlphaFoldDB" id="A0A6A6JBG7"/>
<feature type="region of interest" description="Disordered" evidence="2">
    <location>
        <begin position="859"/>
        <end position="960"/>
    </location>
</feature>
<feature type="compositionally biased region" description="Pro residues" evidence="2">
    <location>
        <begin position="437"/>
        <end position="453"/>
    </location>
</feature>
<dbReference type="GO" id="GO:0033596">
    <property type="term" value="C:TSC1-TSC2 complex"/>
    <property type="evidence" value="ECO:0007669"/>
    <property type="project" value="TreeGrafter"/>
</dbReference>
<feature type="region of interest" description="Disordered" evidence="2">
    <location>
        <begin position="293"/>
        <end position="315"/>
    </location>
</feature>
<evidence type="ECO:0008006" key="5">
    <source>
        <dbReference type="Google" id="ProtNLM"/>
    </source>
</evidence>
<gene>
    <name evidence="3" type="ORF">EI97DRAFT_435968</name>
</gene>
<dbReference type="GeneID" id="54552162"/>
<feature type="coiled-coil region" evidence="1">
    <location>
        <begin position="622"/>
        <end position="649"/>
    </location>
</feature>
<evidence type="ECO:0000313" key="4">
    <source>
        <dbReference type="Proteomes" id="UP000800097"/>
    </source>
</evidence>
<feature type="region of interest" description="Disordered" evidence="2">
    <location>
        <begin position="437"/>
        <end position="511"/>
    </location>
</feature>
<feature type="compositionally biased region" description="Basic and acidic residues" evidence="2">
    <location>
        <begin position="860"/>
        <end position="872"/>
    </location>
</feature>
<evidence type="ECO:0000313" key="3">
    <source>
        <dbReference type="EMBL" id="KAF2273544.1"/>
    </source>
</evidence>
<accession>A0A6A6JBG7</accession>
<dbReference type="GO" id="GO:0051726">
    <property type="term" value="P:regulation of cell cycle"/>
    <property type="evidence" value="ECO:0007669"/>
    <property type="project" value="TreeGrafter"/>
</dbReference>
<name>A0A6A6JBG7_WESOR</name>
<evidence type="ECO:0000256" key="1">
    <source>
        <dbReference type="SAM" id="Coils"/>
    </source>
</evidence>
<dbReference type="EMBL" id="ML986509">
    <property type="protein sequence ID" value="KAF2273544.1"/>
    <property type="molecule type" value="Genomic_DNA"/>
</dbReference>
<dbReference type="Pfam" id="PF04388">
    <property type="entry name" value="Hamartin"/>
    <property type="match status" value="1"/>
</dbReference>
<dbReference type="OrthoDB" id="6022054at2759"/>
<feature type="compositionally biased region" description="Basic and acidic residues" evidence="2">
    <location>
        <begin position="1065"/>
        <end position="1088"/>
    </location>
</feature>
<dbReference type="PANTHER" id="PTHR15154">
    <property type="entry name" value="HAMARTIN"/>
    <property type="match status" value="1"/>
</dbReference>